<accession>A0A9N9B6Q0</accession>
<evidence type="ECO:0000313" key="2">
    <source>
        <dbReference type="Proteomes" id="UP000789508"/>
    </source>
</evidence>
<comment type="caution">
    <text evidence="1">The sequence shown here is derived from an EMBL/GenBank/DDBJ whole genome shotgun (WGS) entry which is preliminary data.</text>
</comment>
<gene>
    <name evidence="1" type="ORF">ALEPTO_LOCUS6078</name>
</gene>
<protein>
    <submittedName>
        <fullName evidence="1">9437_t:CDS:1</fullName>
    </submittedName>
</protein>
<dbReference type="EMBL" id="CAJVPS010001941">
    <property type="protein sequence ID" value="CAG8555287.1"/>
    <property type="molecule type" value="Genomic_DNA"/>
</dbReference>
<dbReference type="Proteomes" id="UP000789508">
    <property type="component" value="Unassembled WGS sequence"/>
</dbReference>
<dbReference type="AlphaFoldDB" id="A0A9N9B6Q0"/>
<organism evidence="1 2">
    <name type="scientific">Ambispora leptoticha</name>
    <dbReference type="NCBI Taxonomy" id="144679"/>
    <lineage>
        <taxon>Eukaryota</taxon>
        <taxon>Fungi</taxon>
        <taxon>Fungi incertae sedis</taxon>
        <taxon>Mucoromycota</taxon>
        <taxon>Glomeromycotina</taxon>
        <taxon>Glomeromycetes</taxon>
        <taxon>Archaeosporales</taxon>
        <taxon>Ambisporaceae</taxon>
        <taxon>Ambispora</taxon>
    </lineage>
</organism>
<proteinExistence type="predicted"/>
<sequence>MAEDILSKKVNQLPGLIKTTERSYNIKKLKSIVKARFNNYVI</sequence>
<evidence type="ECO:0000313" key="1">
    <source>
        <dbReference type="EMBL" id="CAG8555287.1"/>
    </source>
</evidence>
<keyword evidence="2" id="KW-1185">Reference proteome</keyword>
<name>A0A9N9B6Q0_9GLOM</name>
<reference evidence="1" key="1">
    <citation type="submission" date="2021-06" db="EMBL/GenBank/DDBJ databases">
        <authorList>
            <person name="Kallberg Y."/>
            <person name="Tangrot J."/>
            <person name="Rosling A."/>
        </authorList>
    </citation>
    <scope>NUCLEOTIDE SEQUENCE</scope>
    <source>
        <strain evidence="1">FL130A</strain>
    </source>
</reference>